<protein>
    <submittedName>
        <fullName evidence="5">Uncharacterized protein</fullName>
    </submittedName>
</protein>
<name>A0ABD0UA48_DENTH</name>
<evidence type="ECO:0000259" key="4">
    <source>
        <dbReference type="PROSITE" id="PS51294"/>
    </source>
</evidence>
<dbReference type="PANTHER" id="PTHR46993:SF6">
    <property type="entry name" value="MYB TRANSCRIPTION FACTOR"/>
    <property type="match status" value="1"/>
</dbReference>
<comment type="caution">
    <text evidence="5">The sequence shown here is derived from an EMBL/GenBank/DDBJ whole genome shotgun (WGS) entry which is preliminary data.</text>
</comment>
<dbReference type="Pfam" id="PF00249">
    <property type="entry name" value="Myb_DNA-binding"/>
    <property type="match status" value="1"/>
</dbReference>
<dbReference type="SMART" id="SM00717">
    <property type="entry name" value="SANT"/>
    <property type="match status" value="1"/>
</dbReference>
<evidence type="ECO:0000313" key="5">
    <source>
        <dbReference type="EMBL" id="KAL0909361.1"/>
    </source>
</evidence>
<feature type="domain" description="HTH myb-type" evidence="4">
    <location>
        <begin position="515"/>
        <end position="567"/>
    </location>
</feature>
<evidence type="ECO:0000259" key="3">
    <source>
        <dbReference type="PROSITE" id="PS50090"/>
    </source>
</evidence>
<dbReference type="EMBL" id="JANQDX010000016">
    <property type="protein sequence ID" value="KAL0909361.1"/>
    <property type="molecule type" value="Genomic_DNA"/>
</dbReference>
<keyword evidence="1" id="KW-0238">DNA-binding</keyword>
<dbReference type="GO" id="GO:0003677">
    <property type="term" value="F:DNA binding"/>
    <property type="evidence" value="ECO:0007669"/>
    <property type="project" value="UniProtKB-KW"/>
</dbReference>
<dbReference type="AlphaFoldDB" id="A0ABD0UA48"/>
<dbReference type="InterPro" id="IPR001005">
    <property type="entry name" value="SANT/Myb"/>
</dbReference>
<dbReference type="Proteomes" id="UP001552299">
    <property type="component" value="Unassembled WGS sequence"/>
</dbReference>
<dbReference type="PROSITE" id="PS50090">
    <property type="entry name" value="MYB_LIKE"/>
    <property type="match status" value="1"/>
</dbReference>
<feature type="domain" description="Myb-like" evidence="3">
    <location>
        <begin position="515"/>
        <end position="563"/>
    </location>
</feature>
<gene>
    <name evidence="5" type="ORF">M5K25_020220</name>
</gene>
<dbReference type="PROSITE" id="PS51294">
    <property type="entry name" value="HTH_MYB"/>
    <property type="match status" value="1"/>
</dbReference>
<dbReference type="PANTHER" id="PTHR46993">
    <property type="entry name" value="MYB TRANSCRIPTION FACTOR"/>
    <property type="match status" value="1"/>
</dbReference>
<dbReference type="InterPro" id="IPR009057">
    <property type="entry name" value="Homeodomain-like_sf"/>
</dbReference>
<reference evidence="5 6" key="1">
    <citation type="journal article" date="2024" name="Plant Biotechnol. J.">
        <title>Dendrobium thyrsiflorum genome and its molecular insights into genes involved in important horticultural traits.</title>
        <authorList>
            <person name="Chen B."/>
            <person name="Wang J.Y."/>
            <person name="Zheng P.J."/>
            <person name="Li K.L."/>
            <person name="Liang Y.M."/>
            <person name="Chen X.F."/>
            <person name="Zhang C."/>
            <person name="Zhao X."/>
            <person name="He X."/>
            <person name="Zhang G.Q."/>
            <person name="Liu Z.J."/>
            <person name="Xu Q."/>
        </authorList>
    </citation>
    <scope>NUCLEOTIDE SEQUENCE [LARGE SCALE GENOMIC DNA]</scope>
    <source>
        <strain evidence="5">GZMU011</strain>
    </source>
</reference>
<dbReference type="InterPro" id="IPR017930">
    <property type="entry name" value="Myb_dom"/>
</dbReference>
<feature type="region of interest" description="Disordered" evidence="2">
    <location>
        <begin position="479"/>
        <end position="499"/>
    </location>
</feature>
<feature type="compositionally biased region" description="Basic and acidic residues" evidence="2">
    <location>
        <begin position="276"/>
        <end position="292"/>
    </location>
</feature>
<dbReference type="Gene3D" id="1.10.246.220">
    <property type="match status" value="1"/>
</dbReference>
<sequence length="567" mass="62658">MAAPSSSSSFPLTFPTLLRHPLSSPTTRPPADDLANSWILEFILRQPIPDFLAHEIFLSLHFSSSNLHPHLRKTLLLRRISSDLRRRSLSERTLHSLELIVELDRHSGSRPSHRLKAAYCAAAVECTAAAFLRSGRDFVDFVERIWMAEAAEGLVSEQLIEWGKRMERCLSSGEGGEEILKRDAEDAMSSVRDYLEEALQEMGPSFLEIAAAEFVGKRLDLNAIADKVGKVFTEMNGCFEDLDENDEELETDGGRISMGIMEEGGVVERSGGMTDTSRRDLGDGGIREESDGLGKASAMQGADFNGVVGSGFDSVEMEVDNERGVNVGGHNMPGHSGCNILQVPPVEVRKVKDALKKSCFDLKRMVEDPLPEAQAVAAALLDSISRAHELLNEADKQISVENPVLPVSPVEPVAGDPPGTGCSTDDLEKEKLNLSDFKQMEGNYIDAGPSKRREVVAYHGLSGRNPTAYISECSEDSLESSVPTEKLQSPNPTSRENSLTKLGKGKLIKRRAVKRWTQLEEHTLREAVAKYGKGNWKLIQNRHSEIFGERTEVDLKDKWRNMARHLL</sequence>
<feature type="region of interest" description="Disordered" evidence="2">
    <location>
        <begin position="268"/>
        <end position="294"/>
    </location>
</feature>
<dbReference type="SUPFAM" id="SSF46689">
    <property type="entry name" value="Homeodomain-like"/>
    <property type="match status" value="1"/>
</dbReference>
<keyword evidence="6" id="KW-1185">Reference proteome</keyword>
<dbReference type="CDD" id="cd11660">
    <property type="entry name" value="SANT_TRF"/>
    <property type="match status" value="1"/>
</dbReference>
<accession>A0ABD0UA48</accession>
<proteinExistence type="predicted"/>
<evidence type="ECO:0000256" key="1">
    <source>
        <dbReference type="ARBA" id="ARBA00023125"/>
    </source>
</evidence>
<evidence type="ECO:0000313" key="6">
    <source>
        <dbReference type="Proteomes" id="UP001552299"/>
    </source>
</evidence>
<evidence type="ECO:0000256" key="2">
    <source>
        <dbReference type="SAM" id="MobiDB-lite"/>
    </source>
</evidence>
<organism evidence="5 6">
    <name type="scientific">Dendrobium thyrsiflorum</name>
    <name type="common">Pinecone-like raceme dendrobium</name>
    <name type="synonym">Orchid</name>
    <dbReference type="NCBI Taxonomy" id="117978"/>
    <lineage>
        <taxon>Eukaryota</taxon>
        <taxon>Viridiplantae</taxon>
        <taxon>Streptophyta</taxon>
        <taxon>Embryophyta</taxon>
        <taxon>Tracheophyta</taxon>
        <taxon>Spermatophyta</taxon>
        <taxon>Magnoliopsida</taxon>
        <taxon>Liliopsida</taxon>
        <taxon>Asparagales</taxon>
        <taxon>Orchidaceae</taxon>
        <taxon>Epidendroideae</taxon>
        <taxon>Malaxideae</taxon>
        <taxon>Dendrobiinae</taxon>
        <taxon>Dendrobium</taxon>
    </lineage>
</organism>